<protein>
    <submittedName>
        <fullName evidence="9">Predicted membrane protein</fullName>
    </submittedName>
</protein>
<feature type="transmembrane region" description="Helical" evidence="7">
    <location>
        <begin position="115"/>
        <end position="136"/>
    </location>
</feature>
<dbReference type="InterPro" id="IPR005115">
    <property type="entry name" value="Gly_transporter"/>
</dbReference>
<dbReference type="RefSeq" id="WP_042393676.1">
    <property type="nucleotide sequence ID" value="NZ_CYYT01000003.1"/>
</dbReference>
<dbReference type="EMBL" id="CYZV01000042">
    <property type="protein sequence ID" value="CUO71109.1"/>
    <property type="molecule type" value="Genomic_DNA"/>
</dbReference>
<dbReference type="Pfam" id="PF03458">
    <property type="entry name" value="Gly_transporter"/>
    <property type="match status" value="2"/>
</dbReference>
<dbReference type="GO" id="GO:0005886">
    <property type="term" value="C:plasma membrane"/>
    <property type="evidence" value="ECO:0007669"/>
    <property type="project" value="UniProtKB-SubCell"/>
</dbReference>
<dbReference type="PANTHER" id="PTHR30506">
    <property type="entry name" value="INNER MEMBRANE PROTEIN"/>
    <property type="match status" value="1"/>
</dbReference>
<evidence type="ECO:0000313" key="9">
    <source>
        <dbReference type="EMBL" id="CUO71109.1"/>
    </source>
</evidence>
<proteinExistence type="inferred from homology"/>
<organism evidence="9 10">
    <name type="scientific">Clostridium disporicum</name>
    <dbReference type="NCBI Taxonomy" id="84024"/>
    <lineage>
        <taxon>Bacteria</taxon>
        <taxon>Bacillati</taxon>
        <taxon>Bacillota</taxon>
        <taxon>Clostridia</taxon>
        <taxon>Eubacteriales</taxon>
        <taxon>Clostridiaceae</taxon>
        <taxon>Clostridium</taxon>
    </lineage>
</organism>
<accession>A0A173Z1A9</accession>
<reference evidence="9 10" key="1">
    <citation type="submission" date="2015-09" db="EMBL/GenBank/DDBJ databases">
        <authorList>
            <consortium name="Pathogen Informatics"/>
        </authorList>
    </citation>
    <scope>NUCLEOTIDE SEQUENCE [LARGE SCALE GENOMIC DNA]</scope>
    <source>
        <strain evidence="9 10">2789STDY5834855</strain>
    </source>
</reference>
<comment type="similarity">
    <text evidence="2">Belongs to the UPF0126 family.</text>
</comment>
<sequence>MDYITILEYIGVFAFAVSGAIVAIEEEFDVFGIYIIAIITAMGGGVLRDIVTNVGIPVFFTSYMTIPFIIAGTLFAILLKGRLKHKNLFVFIDAIGLAAFFVSAAVKAIGSNYNYMLFIFAASITGVGGGVLRDIITNRKPQIFKHDIYCVAGVIGVTLLWFIYPLIGVDVAQFIALIAIVIIRMVSYYKTINLPVVCRKSEFLES</sequence>
<evidence type="ECO:0000256" key="4">
    <source>
        <dbReference type="ARBA" id="ARBA00022692"/>
    </source>
</evidence>
<keyword evidence="3" id="KW-1003">Cell membrane</keyword>
<evidence type="ECO:0000313" key="10">
    <source>
        <dbReference type="Proteomes" id="UP000095558"/>
    </source>
</evidence>
<dbReference type="AlphaFoldDB" id="A0A173Z1A9"/>
<name>A0A173Z1A9_9CLOT</name>
<feature type="transmembrane region" description="Helical" evidence="7">
    <location>
        <begin position="6"/>
        <end position="24"/>
    </location>
</feature>
<feature type="domain" description="Glycine transporter" evidence="8">
    <location>
        <begin position="6"/>
        <end position="77"/>
    </location>
</feature>
<feature type="transmembrane region" description="Helical" evidence="7">
    <location>
        <begin position="173"/>
        <end position="191"/>
    </location>
</feature>
<feature type="domain" description="Glycine transporter" evidence="8">
    <location>
        <begin position="91"/>
        <end position="164"/>
    </location>
</feature>
<evidence type="ECO:0000256" key="2">
    <source>
        <dbReference type="ARBA" id="ARBA00008193"/>
    </source>
</evidence>
<evidence type="ECO:0000259" key="8">
    <source>
        <dbReference type="Pfam" id="PF03458"/>
    </source>
</evidence>
<evidence type="ECO:0000256" key="5">
    <source>
        <dbReference type="ARBA" id="ARBA00022989"/>
    </source>
</evidence>
<dbReference type="Proteomes" id="UP000095558">
    <property type="component" value="Unassembled WGS sequence"/>
</dbReference>
<keyword evidence="4 7" id="KW-0812">Transmembrane</keyword>
<evidence type="ECO:0000256" key="7">
    <source>
        <dbReference type="SAM" id="Phobius"/>
    </source>
</evidence>
<feature type="transmembrane region" description="Helical" evidence="7">
    <location>
        <begin position="54"/>
        <end position="79"/>
    </location>
</feature>
<feature type="transmembrane region" description="Helical" evidence="7">
    <location>
        <begin position="31"/>
        <end position="48"/>
    </location>
</feature>
<evidence type="ECO:0000256" key="1">
    <source>
        <dbReference type="ARBA" id="ARBA00004651"/>
    </source>
</evidence>
<gene>
    <name evidence="9" type="primary">yicG</name>
    <name evidence="9" type="ORF">ERS852470_03139</name>
</gene>
<feature type="transmembrane region" description="Helical" evidence="7">
    <location>
        <begin position="88"/>
        <end position="109"/>
    </location>
</feature>
<feature type="transmembrane region" description="Helical" evidence="7">
    <location>
        <begin position="148"/>
        <end position="167"/>
    </location>
</feature>
<keyword evidence="5 7" id="KW-1133">Transmembrane helix</keyword>
<dbReference type="PANTHER" id="PTHR30506:SF3">
    <property type="entry name" value="UPF0126 INNER MEMBRANE PROTEIN YADS-RELATED"/>
    <property type="match status" value="1"/>
</dbReference>
<evidence type="ECO:0000256" key="6">
    <source>
        <dbReference type="ARBA" id="ARBA00023136"/>
    </source>
</evidence>
<dbReference type="OrthoDB" id="9791874at2"/>
<dbReference type="GeneID" id="83010355"/>
<keyword evidence="6 7" id="KW-0472">Membrane</keyword>
<evidence type="ECO:0000256" key="3">
    <source>
        <dbReference type="ARBA" id="ARBA00022475"/>
    </source>
</evidence>
<comment type="subcellular location">
    <subcellularLocation>
        <location evidence="1">Cell membrane</location>
        <topology evidence="1">Multi-pass membrane protein</topology>
    </subcellularLocation>
</comment>